<dbReference type="RefSeq" id="WP_100667160.1">
    <property type="nucleotide sequence ID" value="NZ_CP024955.1"/>
</dbReference>
<dbReference type="GO" id="GO:0004851">
    <property type="term" value="F:uroporphyrin-III C-methyltransferase activity"/>
    <property type="evidence" value="ECO:0007669"/>
    <property type="project" value="UniProtKB-EC"/>
</dbReference>
<evidence type="ECO:0000259" key="11">
    <source>
        <dbReference type="Pfam" id="PF02602"/>
    </source>
</evidence>
<dbReference type="NCBIfam" id="TIGR01469">
    <property type="entry name" value="cobA_cysG_Cterm"/>
    <property type="match status" value="1"/>
</dbReference>
<evidence type="ECO:0000313" key="12">
    <source>
        <dbReference type="EMBL" id="ATY84336.1"/>
    </source>
</evidence>
<keyword evidence="6" id="KW-0949">S-adenosyl-L-methionine</keyword>
<dbReference type="InterPro" id="IPR050161">
    <property type="entry name" value="Siro_Cobalamin_biosynth"/>
</dbReference>
<name>A0A2K8N4T2_9BACL</name>
<keyword evidence="5 9" id="KW-0808">Transferase</keyword>
<evidence type="ECO:0000256" key="1">
    <source>
        <dbReference type="ARBA" id="ARBA00005879"/>
    </source>
</evidence>
<organism evidence="12 13">
    <name type="scientific">Kyrpidia spormannii</name>
    <dbReference type="NCBI Taxonomy" id="2055160"/>
    <lineage>
        <taxon>Bacteria</taxon>
        <taxon>Bacillati</taxon>
        <taxon>Bacillota</taxon>
        <taxon>Bacilli</taxon>
        <taxon>Bacillales</taxon>
        <taxon>Alicyclobacillaceae</taxon>
        <taxon>Kyrpidia</taxon>
    </lineage>
</organism>
<dbReference type="InterPro" id="IPR035996">
    <property type="entry name" value="4pyrrol_Methylase_sf"/>
</dbReference>
<dbReference type="InterPro" id="IPR036108">
    <property type="entry name" value="4pyrrol_syn_uPrphyn_synt_sf"/>
</dbReference>
<dbReference type="SUPFAM" id="SSF69618">
    <property type="entry name" value="HemD-like"/>
    <property type="match status" value="1"/>
</dbReference>
<dbReference type="SUPFAM" id="SSF53790">
    <property type="entry name" value="Tetrapyrrole methylase"/>
    <property type="match status" value="1"/>
</dbReference>
<protein>
    <recommendedName>
        <fullName evidence="3">Uroporphyrinogen-III C-methyltransferase</fullName>
        <ecNumber evidence="2">2.1.1.107</ecNumber>
    </recommendedName>
    <alternativeName>
        <fullName evidence="8">Uroporphyrinogen III methylase</fullName>
    </alternativeName>
</protein>
<dbReference type="PROSITE" id="PS00839">
    <property type="entry name" value="SUMT_1"/>
    <property type="match status" value="1"/>
</dbReference>
<dbReference type="GO" id="GO:0019354">
    <property type="term" value="P:siroheme biosynthetic process"/>
    <property type="evidence" value="ECO:0007669"/>
    <property type="project" value="InterPro"/>
</dbReference>
<comment type="similarity">
    <text evidence="1 9">Belongs to the precorrin methyltransferase family.</text>
</comment>
<dbReference type="Pfam" id="PF00590">
    <property type="entry name" value="TP_methylase"/>
    <property type="match status" value="1"/>
</dbReference>
<dbReference type="CDD" id="cd11642">
    <property type="entry name" value="SUMT"/>
    <property type="match status" value="1"/>
</dbReference>
<keyword evidence="4 9" id="KW-0489">Methyltransferase</keyword>
<evidence type="ECO:0000259" key="10">
    <source>
        <dbReference type="Pfam" id="PF00590"/>
    </source>
</evidence>
<evidence type="ECO:0000256" key="8">
    <source>
        <dbReference type="ARBA" id="ARBA00079776"/>
    </source>
</evidence>
<accession>A0A2K8N4T2</accession>
<dbReference type="Gene3D" id="3.40.1010.10">
    <property type="entry name" value="Cobalt-precorrin-4 Transmethylase, Domain 1"/>
    <property type="match status" value="1"/>
</dbReference>
<feature type="domain" description="Tetrapyrrole biosynthesis uroporphyrinogen III synthase" evidence="11">
    <location>
        <begin position="276"/>
        <end position="503"/>
    </location>
</feature>
<evidence type="ECO:0000256" key="3">
    <source>
        <dbReference type="ARBA" id="ARBA00018323"/>
    </source>
</evidence>
<dbReference type="Gene3D" id="3.30.950.10">
    <property type="entry name" value="Methyltransferase, Cobalt-precorrin-4 Transmethylase, Domain 2"/>
    <property type="match status" value="1"/>
</dbReference>
<dbReference type="InterPro" id="IPR014777">
    <property type="entry name" value="4pyrrole_Mease_sub1"/>
</dbReference>
<evidence type="ECO:0000256" key="2">
    <source>
        <dbReference type="ARBA" id="ARBA00012162"/>
    </source>
</evidence>
<sequence length="519" mass="56061">MGEGEGRTGKPGTVYLVGAGPGDPGLITVKGMECLKKADAVVYDRLASPRLLRYLRPDAERIYVGKAEGRHTLTQDEIQELLVRLAQDGKTVVRLKGGDPFVFGRGGEEAEFLVEHGIPFEVVPGVTSAVAVPAYAGIPVTHRDHTPSFAVVTGHEDPEKETSWIDWDRLSTGVGTLIFLMGVGRLAGIVEQLTAHGRPGTTPVALIRWGTRMEQETVTGTLDTIVDEVRRRNFRSPAVIVVGEVVGLRERLNWFERKPLFGKRILVTRAREQASALSAQIEDLGGEAVEFPAIRIEPPASWADLDEALTRSDLKWIVLTSRHAVESVWSRMRALELDVRRLSGVRMAAVGPATAEALRERGVIPELTASEYRGQALAETLVPHIASGDVVLLPRSNLASRDVPEVLSAAGAAVVEAEAYRTEPGCEGAEEVRGLLREGRIHAVTFTSSSTVRFFLQGIGEEARPWLEHVPAFCIGPVTAATARELGLKVAGVAEQATVDSLVDLLAREMEAGAIRNGG</sequence>
<feature type="domain" description="Tetrapyrrole methylase" evidence="10">
    <location>
        <begin position="13"/>
        <end position="225"/>
    </location>
</feature>
<dbReference type="OrthoDB" id="9815856at2"/>
<dbReference type="PANTHER" id="PTHR45790">
    <property type="entry name" value="SIROHEME SYNTHASE-RELATED"/>
    <property type="match status" value="1"/>
</dbReference>
<gene>
    <name evidence="12" type="primary">cobA</name>
    <name evidence="12" type="ORF">CVV65_04720</name>
</gene>
<evidence type="ECO:0000256" key="7">
    <source>
        <dbReference type="ARBA" id="ARBA00023244"/>
    </source>
</evidence>
<dbReference type="PROSITE" id="PS00840">
    <property type="entry name" value="SUMT_2"/>
    <property type="match status" value="1"/>
</dbReference>
<dbReference type="GO" id="GO:0004852">
    <property type="term" value="F:uroporphyrinogen-III synthase activity"/>
    <property type="evidence" value="ECO:0007669"/>
    <property type="project" value="InterPro"/>
</dbReference>
<dbReference type="PANTHER" id="PTHR45790:SF3">
    <property type="entry name" value="S-ADENOSYL-L-METHIONINE-DEPENDENT UROPORPHYRINOGEN III METHYLTRANSFERASE, CHLOROPLASTIC"/>
    <property type="match status" value="1"/>
</dbReference>
<dbReference type="CDD" id="cd06578">
    <property type="entry name" value="HemD"/>
    <property type="match status" value="1"/>
</dbReference>
<dbReference type="InterPro" id="IPR014776">
    <property type="entry name" value="4pyrrole_Mease_sub2"/>
</dbReference>
<dbReference type="Pfam" id="PF02602">
    <property type="entry name" value="HEM4"/>
    <property type="match status" value="1"/>
</dbReference>
<dbReference type="KEGG" id="kyr:CVV65_04720"/>
<evidence type="ECO:0000313" key="13">
    <source>
        <dbReference type="Proteomes" id="UP000231932"/>
    </source>
</evidence>
<proteinExistence type="inferred from homology"/>
<dbReference type="EC" id="2.1.1.107" evidence="2"/>
<dbReference type="AlphaFoldDB" id="A0A2K8N4T2"/>
<evidence type="ECO:0000256" key="4">
    <source>
        <dbReference type="ARBA" id="ARBA00022603"/>
    </source>
</evidence>
<keyword evidence="7" id="KW-0627">Porphyrin biosynthesis</keyword>
<dbReference type="InterPro" id="IPR006366">
    <property type="entry name" value="CobA/CysG_C"/>
</dbReference>
<dbReference type="GO" id="GO:0032259">
    <property type="term" value="P:methylation"/>
    <property type="evidence" value="ECO:0007669"/>
    <property type="project" value="UniProtKB-KW"/>
</dbReference>
<dbReference type="InterPro" id="IPR003754">
    <property type="entry name" value="4pyrrol_synth_uPrphyn_synth"/>
</dbReference>
<reference evidence="13" key="1">
    <citation type="submission" date="2017-11" db="EMBL/GenBank/DDBJ databases">
        <title>Complete Genome Sequence of Kyrpidia sp. Strain EA-1, a thermophilic, hydrogen-oxidizing Bacterium, isolated from the Azores.</title>
        <authorList>
            <person name="Reiner J.E."/>
            <person name="Lapp C.J."/>
            <person name="Bunk B."/>
            <person name="Gescher J."/>
        </authorList>
    </citation>
    <scope>NUCLEOTIDE SEQUENCE [LARGE SCALE GENOMIC DNA]</scope>
    <source>
        <strain evidence="13">EA-1</strain>
    </source>
</reference>
<dbReference type="InterPro" id="IPR003043">
    <property type="entry name" value="Uropor_MeTrfase_CS"/>
</dbReference>
<evidence type="ECO:0000256" key="6">
    <source>
        <dbReference type="ARBA" id="ARBA00022691"/>
    </source>
</evidence>
<dbReference type="NCBIfam" id="NF004790">
    <property type="entry name" value="PRK06136.1"/>
    <property type="match status" value="1"/>
</dbReference>
<dbReference type="Gene3D" id="3.40.50.10090">
    <property type="match status" value="2"/>
</dbReference>
<evidence type="ECO:0000256" key="9">
    <source>
        <dbReference type="RuleBase" id="RU003960"/>
    </source>
</evidence>
<dbReference type="FunFam" id="3.30.950.10:FF:000001">
    <property type="entry name" value="Siroheme synthase"/>
    <property type="match status" value="1"/>
</dbReference>
<dbReference type="InterPro" id="IPR000878">
    <property type="entry name" value="4pyrrol_Mease"/>
</dbReference>
<dbReference type="FunFam" id="3.40.1010.10:FF:000001">
    <property type="entry name" value="Siroheme synthase"/>
    <property type="match status" value="1"/>
</dbReference>
<dbReference type="EMBL" id="CP024955">
    <property type="protein sequence ID" value="ATY84336.1"/>
    <property type="molecule type" value="Genomic_DNA"/>
</dbReference>
<evidence type="ECO:0000256" key="5">
    <source>
        <dbReference type="ARBA" id="ARBA00022679"/>
    </source>
</evidence>
<dbReference type="Proteomes" id="UP000231932">
    <property type="component" value="Chromosome"/>
</dbReference>
<keyword evidence="13" id="KW-1185">Reference proteome</keyword>